<dbReference type="InterPro" id="IPR043502">
    <property type="entry name" value="DNA/RNA_pol_sf"/>
</dbReference>
<keyword evidence="2" id="KW-1185">Reference proteome</keyword>
<evidence type="ECO:0000313" key="1">
    <source>
        <dbReference type="EMBL" id="KAK1425012.1"/>
    </source>
</evidence>
<dbReference type="InterPro" id="IPR012337">
    <property type="entry name" value="RNaseH-like_sf"/>
</dbReference>
<dbReference type="Gene3D" id="3.10.10.10">
    <property type="entry name" value="HIV Type 1 Reverse Transcriptase, subunit A, domain 1"/>
    <property type="match status" value="1"/>
</dbReference>
<evidence type="ECO:0000313" key="2">
    <source>
        <dbReference type="Proteomes" id="UP001229421"/>
    </source>
</evidence>
<proteinExistence type="predicted"/>
<protein>
    <recommendedName>
        <fullName evidence="3">Reverse transcriptase domain-containing protein</fullName>
    </recommendedName>
</protein>
<comment type="caution">
    <text evidence="1">The sequence shown here is derived from an EMBL/GenBank/DDBJ whole genome shotgun (WGS) entry which is preliminary data.</text>
</comment>
<dbReference type="PANTHER" id="PTHR15503:SF45">
    <property type="entry name" value="RNA-DIRECTED DNA POLYMERASE HOMOLOG"/>
    <property type="match status" value="1"/>
</dbReference>
<name>A0AAD8NXT9_TARER</name>
<dbReference type="SUPFAM" id="SSF53098">
    <property type="entry name" value="Ribonuclease H-like"/>
    <property type="match status" value="1"/>
</dbReference>
<sequence>MIKASKCIQKSHIAYLVYALEERKLEDVPVVSEFPEVFPKDLPGLPPDRQIEFRIDLIPGAIPIAKTPYRLAPTEMEELRNQLRDLMDKGFIRKANELGTKVNLSTAYHPQTDGQSERTIQTLEDMLRACVIDFGGARV</sequence>
<dbReference type="PANTHER" id="PTHR15503">
    <property type="entry name" value="LDOC1 RELATED"/>
    <property type="match status" value="1"/>
</dbReference>
<evidence type="ECO:0008006" key="3">
    <source>
        <dbReference type="Google" id="ProtNLM"/>
    </source>
</evidence>
<dbReference type="SUPFAM" id="SSF56672">
    <property type="entry name" value="DNA/RNA polymerases"/>
    <property type="match status" value="1"/>
</dbReference>
<accession>A0AAD8NXT9</accession>
<dbReference type="Proteomes" id="UP001229421">
    <property type="component" value="Unassembled WGS sequence"/>
</dbReference>
<reference evidence="1" key="1">
    <citation type="journal article" date="2023" name="bioRxiv">
        <title>Improved chromosome-level genome assembly for marigold (Tagetes erecta).</title>
        <authorList>
            <person name="Jiang F."/>
            <person name="Yuan L."/>
            <person name="Wang S."/>
            <person name="Wang H."/>
            <person name="Xu D."/>
            <person name="Wang A."/>
            <person name="Fan W."/>
        </authorList>
    </citation>
    <scope>NUCLEOTIDE SEQUENCE</scope>
    <source>
        <strain evidence="1">WSJ</strain>
        <tissue evidence="1">Leaf</tissue>
    </source>
</reference>
<dbReference type="InterPro" id="IPR032567">
    <property type="entry name" value="RTL1-rel"/>
</dbReference>
<dbReference type="AlphaFoldDB" id="A0AAD8NXT9"/>
<gene>
    <name evidence="1" type="ORF">QVD17_20354</name>
</gene>
<organism evidence="1 2">
    <name type="scientific">Tagetes erecta</name>
    <name type="common">African marigold</name>
    <dbReference type="NCBI Taxonomy" id="13708"/>
    <lineage>
        <taxon>Eukaryota</taxon>
        <taxon>Viridiplantae</taxon>
        <taxon>Streptophyta</taxon>
        <taxon>Embryophyta</taxon>
        <taxon>Tracheophyta</taxon>
        <taxon>Spermatophyta</taxon>
        <taxon>Magnoliopsida</taxon>
        <taxon>eudicotyledons</taxon>
        <taxon>Gunneridae</taxon>
        <taxon>Pentapetalae</taxon>
        <taxon>asterids</taxon>
        <taxon>campanulids</taxon>
        <taxon>Asterales</taxon>
        <taxon>Asteraceae</taxon>
        <taxon>Asteroideae</taxon>
        <taxon>Heliantheae alliance</taxon>
        <taxon>Tageteae</taxon>
        <taxon>Tagetes</taxon>
    </lineage>
</organism>
<dbReference type="EMBL" id="JAUHHV010000005">
    <property type="protein sequence ID" value="KAK1425012.1"/>
    <property type="molecule type" value="Genomic_DNA"/>
</dbReference>